<sequence length="181" mass="21036">MRPRPKGEEKVYLLCRLLHAKLPWESVIRGVAQVWLHRHVEIARRHITTGRLVATYQYCLFDTSIKSITASKKSAAVDKIINSCWSMYSKKRLRLLYWKTWQRKTRVLATSWKRGQIRGFPQLPTKLVRLFIITARLRLLLGTTTPGKLLAKPLDFTNLHPLLHTTTTTDNKTDLVQMISC</sequence>
<keyword evidence="2" id="KW-1185">Reference proteome</keyword>
<evidence type="ECO:0000313" key="1">
    <source>
        <dbReference type="EMBL" id="KAF2713132.1"/>
    </source>
</evidence>
<dbReference type="EMBL" id="MU005765">
    <property type="protein sequence ID" value="KAF2713132.1"/>
    <property type="molecule type" value="Genomic_DNA"/>
</dbReference>
<dbReference type="Proteomes" id="UP000799428">
    <property type="component" value="Unassembled WGS sequence"/>
</dbReference>
<dbReference type="AlphaFoldDB" id="A0A6G1KKX5"/>
<reference evidence="1" key="1">
    <citation type="journal article" date="2020" name="Stud. Mycol.">
        <title>101 Dothideomycetes genomes: a test case for predicting lifestyles and emergence of pathogens.</title>
        <authorList>
            <person name="Haridas S."/>
            <person name="Albert R."/>
            <person name="Binder M."/>
            <person name="Bloem J."/>
            <person name="Labutti K."/>
            <person name="Salamov A."/>
            <person name="Andreopoulos B."/>
            <person name="Baker S."/>
            <person name="Barry K."/>
            <person name="Bills G."/>
            <person name="Bluhm B."/>
            <person name="Cannon C."/>
            <person name="Castanera R."/>
            <person name="Culley D."/>
            <person name="Daum C."/>
            <person name="Ezra D."/>
            <person name="Gonzalez J."/>
            <person name="Henrissat B."/>
            <person name="Kuo A."/>
            <person name="Liang C."/>
            <person name="Lipzen A."/>
            <person name="Lutzoni F."/>
            <person name="Magnuson J."/>
            <person name="Mondo S."/>
            <person name="Nolan M."/>
            <person name="Ohm R."/>
            <person name="Pangilinan J."/>
            <person name="Park H.-J."/>
            <person name="Ramirez L."/>
            <person name="Alfaro M."/>
            <person name="Sun H."/>
            <person name="Tritt A."/>
            <person name="Yoshinaga Y."/>
            <person name="Zwiers L.-H."/>
            <person name="Turgeon B."/>
            <person name="Goodwin S."/>
            <person name="Spatafora J."/>
            <person name="Crous P."/>
            <person name="Grigoriev I."/>
        </authorList>
    </citation>
    <scope>NUCLEOTIDE SEQUENCE</scope>
    <source>
        <strain evidence="1">CBS 279.74</strain>
    </source>
</reference>
<name>A0A6G1KKX5_9PLEO</name>
<accession>A0A6G1KKX5</accession>
<proteinExistence type="predicted"/>
<evidence type="ECO:0000313" key="2">
    <source>
        <dbReference type="Proteomes" id="UP000799428"/>
    </source>
</evidence>
<gene>
    <name evidence="1" type="ORF">K504DRAFT_131399</name>
</gene>
<organism evidence="1 2">
    <name type="scientific">Pleomassaria siparia CBS 279.74</name>
    <dbReference type="NCBI Taxonomy" id="1314801"/>
    <lineage>
        <taxon>Eukaryota</taxon>
        <taxon>Fungi</taxon>
        <taxon>Dikarya</taxon>
        <taxon>Ascomycota</taxon>
        <taxon>Pezizomycotina</taxon>
        <taxon>Dothideomycetes</taxon>
        <taxon>Pleosporomycetidae</taxon>
        <taxon>Pleosporales</taxon>
        <taxon>Pleomassariaceae</taxon>
        <taxon>Pleomassaria</taxon>
    </lineage>
</organism>
<protein>
    <submittedName>
        <fullName evidence="1">Uncharacterized protein</fullName>
    </submittedName>
</protein>